<feature type="compositionally biased region" description="Polar residues" evidence="11">
    <location>
        <begin position="650"/>
        <end position="673"/>
    </location>
</feature>
<dbReference type="InterPro" id="IPR018610">
    <property type="entry name" value="UVSSA"/>
</dbReference>
<evidence type="ECO:0000256" key="10">
    <source>
        <dbReference type="SAM" id="Coils"/>
    </source>
</evidence>
<feature type="compositionally biased region" description="Acidic residues" evidence="11">
    <location>
        <begin position="311"/>
        <end position="325"/>
    </location>
</feature>
<reference evidence="13" key="1">
    <citation type="journal article" date="2023" name="G3 (Bethesda)">
        <title>A reference genome for the long-term kleptoplast-retaining sea slug Elysia crispata morphotype clarki.</title>
        <authorList>
            <person name="Eastman K.E."/>
            <person name="Pendleton A.L."/>
            <person name="Shaikh M.A."/>
            <person name="Suttiyut T."/>
            <person name="Ogas R."/>
            <person name="Tomko P."/>
            <person name="Gavelis G."/>
            <person name="Widhalm J.R."/>
            <person name="Wisecaver J.H."/>
        </authorList>
    </citation>
    <scope>NUCLEOTIDE SEQUENCE</scope>
    <source>
        <strain evidence="13">ECLA1</strain>
    </source>
</reference>
<feature type="region of interest" description="Disordered" evidence="11">
    <location>
        <begin position="292"/>
        <end position="338"/>
    </location>
</feature>
<keyword evidence="7" id="KW-0862">Zinc</keyword>
<evidence type="ECO:0000256" key="9">
    <source>
        <dbReference type="ARBA" id="ARBA00023204"/>
    </source>
</evidence>
<comment type="subcellular location">
    <subcellularLocation>
        <location evidence="1">Chromosome</location>
    </subcellularLocation>
</comment>
<feature type="compositionally biased region" description="Basic residues" evidence="11">
    <location>
        <begin position="713"/>
        <end position="725"/>
    </location>
</feature>
<dbReference type="GO" id="GO:0005694">
    <property type="term" value="C:chromosome"/>
    <property type="evidence" value="ECO:0007669"/>
    <property type="project" value="UniProtKB-SubCell"/>
</dbReference>
<keyword evidence="4" id="KW-0479">Metal-binding</keyword>
<feature type="compositionally biased region" description="Polar residues" evidence="11">
    <location>
        <begin position="460"/>
        <end position="478"/>
    </location>
</feature>
<feature type="region of interest" description="Disordered" evidence="11">
    <location>
        <begin position="524"/>
        <end position="547"/>
    </location>
</feature>
<dbReference type="GO" id="GO:0008270">
    <property type="term" value="F:zinc ion binding"/>
    <property type="evidence" value="ECO:0007669"/>
    <property type="project" value="UniProtKB-KW"/>
</dbReference>
<evidence type="ECO:0000256" key="3">
    <source>
        <dbReference type="ARBA" id="ARBA00022454"/>
    </source>
</evidence>
<feature type="domain" description="UV-stimulated scaffold protein A C-terminal" evidence="12">
    <location>
        <begin position="549"/>
        <end position="652"/>
    </location>
</feature>
<comment type="caution">
    <text evidence="13">The sequence shown here is derived from an EMBL/GenBank/DDBJ whole genome shotgun (WGS) entry which is preliminary data.</text>
</comment>
<dbReference type="EMBL" id="JAWDGP010001320">
    <property type="protein sequence ID" value="KAK3792879.1"/>
    <property type="molecule type" value="Genomic_DNA"/>
</dbReference>
<protein>
    <recommendedName>
        <fullName evidence="12">UV-stimulated scaffold protein A C-terminal domain-containing protein</fullName>
    </recommendedName>
</protein>
<evidence type="ECO:0000259" key="12">
    <source>
        <dbReference type="Pfam" id="PF09740"/>
    </source>
</evidence>
<dbReference type="InterPro" id="IPR049431">
    <property type="entry name" value="UVSSA_C"/>
</dbReference>
<dbReference type="Proteomes" id="UP001283361">
    <property type="component" value="Unassembled WGS sequence"/>
</dbReference>
<name>A0AAE1ARX4_9GAST</name>
<dbReference type="GO" id="GO:0000993">
    <property type="term" value="F:RNA polymerase II complex binding"/>
    <property type="evidence" value="ECO:0007669"/>
    <property type="project" value="TreeGrafter"/>
</dbReference>
<feature type="compositionally biased region" description="Polar residues" evidence="11">
    <location>
        <begin position="536"/>
        <end position="545"/>
    </location>
</feature>
<evidence type="ECO:0000256" key="11">
    <source>
        <dbReference type="SAM" id="MobiDB-lite"/>
    </source>
</evidence>
<dbReference type="Pfam" id="PF09740">
    <property type="entry name" value="DUF2043"/>
    <property type="match status" value="1"/>
</dbReference>
<sequence>MDGLDLGQALQESAKKIDQNVATQMKKMILELTTTGSSSLDANILKKFKKFCRDSDDNVRHAFYLIMDQLKKNHSEVRLSASQVADELFNRSHAFREILVNHLNIFLALTTETEANKPLPPPKAAAVKMKSDTLKAIQQWYDKYGLGYRKLVVGYEYLKDCKHIDFNDIRARSLAERKRAEEKEKKKKEIMAKKLSKVLKEILEEKDEIEVCVKEAESCLQLLLPAPDDFLQNLGGEEAPSNSSKLIGDSYQSRLCSQEIDHKANALASKSSNFCSNVKELCDVPNRMEVDSAGEVEGNDNEKCHRAAESDKDEDESADDEDDGAEERLHGLPGPDRSIVIDLGQQDNLTIQETTDNTDVMQTLKESSKVINSNFLPKVTRWLEILSKNGAKDADIKAAIDLKVQLESAKQKCVELKLISMEKRTLKEVDSDEEDFEDVPEKEGFEPGIPSHLRKEYGLDQSTSTVKPKQEPSLQKADSSSSSSYQVSGPSKPKKTCQWSLKESLKKEYVADPTSLAAAMARVKPESLNDEESVTESKPSSNQGDGISKVPFVPFDVDLEYWEKPDEMEAPSVVKYDSLHRFWTPHEFESEKPSQQALSALKTRVVTFVGKFEPVKWKCRAPMPNGKLCERMDRYKCPFHGKVIARDEQGNPQLDNAVPSTSENGKNETSTSADDIEAIPPWKDPELQREIELATGKDLGSARSQKELDKKLCGKGKGKGKGKKTSKLTDIKACQNTVQKRIGNRIFNKGSMRRVCATLDSADYRRVRDKFGNQFHYSLH</sequence>
<evidence type="ECO:0000313" key="14">
    <source>
        <dbReference type="Proteomes" id="UP001283361"/>
    </source>
</evidence>
<dbReference type="PANTHER" id="PTHR28670">
    <property type="entry name" value="UV-STIMULATED SCAFFOLD PROTEIN A"/>
    <property type="match status" value="1"/>
</dbReference>
<keyword evidence="5" id="KW-0227">DNA damage</keyword>
<feature type="region of interest" description="Disordered" evidence="11">
    <location>
        <begin position="430"/>
        <end position="497"/>
    </location>
</feature>
<dbReference type="GO" id="GO:0009411">
    <property type="term" value="P:response to UV"/>
    <property type="evidence" value="ECO:0007669"/>
    <property type="project" value="InterPro"/>
</dbReference>
<gene>
    <name evidence="13" type="ORF">RRG08_039813</name>
</gene>
<dbReference type="GO" id="GO:0006283">
    <property type="term" value="P:transcription-coupled nucleotide-excision repair"/>
    <property type="evidence" value="ECO:0007669"/>
    <property type="project" value="TreeGrafter"/>
</dbReference>
<feature type="compositionally biased region" description="Basic and acidic residues" evidence="11">
    <location>
        <begin position="683"/>
        <end position="692"/>
    </location>
</feature>
<organism evidence="13 14">
    <name type="scientific">Elysia crispata</name>
    <name type="common">lettuce slug</name>
    <dbReference type="NCBI Taxonomy" id="231223"/>
    <lineage>
        <taxon>Eukaryota</taxon>
        <taxon>Metazoa</taxon>
        <taxon>Spiralia</taxon>
        <taxon>Lophotrochozoa</taxon>
        <taxon>Mollusca</taxon>
        <taxon>Gastropoda</taxon>
        <taxon>Heterobranchia</taxon>
        <taxon>Euthyneura</taxon>
        <taxon>Panpulmonata</taxon>
        <taxon>Sacoglossa</taxon>
        <taxon>Placobranchoidea</taxon>
        <taxon>Plakobranchidae</taxon>
        <taxon>Elysia</taxon>
    </lineage>
</organism>
<feature type="region of interest" description="Disordered" evidence="11">
    <location>
        <begin position="646"/>
        <end position="725"/>
    </location>
</feature>
<evidence type="ECO:0000256" key="4">
    <source>
        <dbReference type="ARBA" id="ARBA00022723"/>
    </source>
</evidence>
<dbReference type="AlphaFoldDB" id="A0AAE1ARX4"/>
<dbReference type="Pfam" id="PF20867">
    <property type="entry name" value="UVSSA_N"/>
    <property type="match status" value="1"/>
</dbReference>
<keyword evidence="8 10" id="KW-0175">Coiled coil</keyword>
<comment type="similarity">
    <text evidence="2">Belongs to the UVSSA family.</text>
</comment>
<keyword evidence="14" id="KW-1185">Reference proteome</keyword>
<feature type="compositionally biased region" description="Basic and acidic residues" evidence="11">
    <location>
        <begin position="300"/>
        <end position="310"/>
    </location>
</feature>
<accession>A0AAE1ARX4</accession>
<evidence type="ECO:0000313" key="13">
    <source>
        <dbReference type="EMBL" id="KAK3792879.1"/>
    </source>
</evidence>
<evidence type="ECO:0000256" key="1">
    <source>
        <dbReference type="ARBA" id="ARBA00004286"/>
    </source>
</evidence>
<feature type="coiled-coil region" evidence="10">
    <location>
        <begin position="171"/>
        <end position="205"/>
    </location>
</feature>
<evidence type="ECO:0000256" key="2">
    <source>
        <dbReference type="ARBA" id="ARBA00009240"/>
    </source>
</evidence>
<evidence type="ECO:0000256" key="7">
    <source>
        <dbReference type="ARBA" id="ARBA00022833"/>
    </source>
</evidence>
<proteinExistence type="inferred from homology"/>
<dbReference type="PANTHER" id="PTHR28670:SF1">
    <property type="entry name" value="UV-STIMULATED SCAFFOLD PROTEIN A"/>
    <property type="match status" value="1"/>
</dbReference>
<evidence type="ECO:0000256" key="6">
    <source>
        <dbReference type="ARBA" id="ARBA00022771"/>
    </source>
</evidence>
<dbReference type="InterPro" id="IPR049408">
    <property type="entry name" value="UVSSA_N_a-solenoid_rpt"/>
</dbReference>
<keyword evidence="6" id="KW-0863">Zinc-finger</keyword>
<keyword evidence="9" id="KW-0234">DNA repair</keyword>
<keyword evidence="3" id="KW-0158">Chromosome</keyword>
<evidence type="ECO:0000256" key="5">
    <source>
        <dbReference type="ARBA" id="ARBA00022763"/>
    </source>
</evidence>
<evidence type="ECO:0000256" key="8">
    <source>
        <dbReference type="ARBA" id="ARBA00023054"/>
    </source>
</evidence>